<keyword evidence="2 7" id="KW-0812">Transmembrane</keyword>
<organism evidence="10 11">
    <name type="scientific">Treponema denticola</name>
    <dbReference type="NCBI Taxonomy" id="158"/>
    <lineage>
        <taxon>Bacteria</taxon>
        <taxon>Pseudomonadati</taxon>
        <taxon>Spirochaetota</taxon>
        <taxon>Spirochaetia</taxon>
        <taxon>Spirochaetales</taxon>
        <taxon>Treponemataceae</taxon>
        <taxon>Treponema</taxon>
    </lineage>
</organism>
<evidence type="ECO:0000313" key="10">
    <source>
        <dbReference type="EMBL" id="UTC99678.1"/>
    </source>
</evidence>
<accession>A0A9Q9BBG4</accession>
<dbReference type="Pfam" id="PF00005">
    <property type="entry name" value="ABC_tran"/>
    <property type="match status" value="1"/>
</dbReference>
<sequence>MKNNYLYRSFKFTFGVSPGSHILVLIEEIWQALFHSIAALLLSGFIDTVIAYSQKRIEAKSLLLYALSFASLYVLQELWALVYNGTMNIGMYEKPNNYANLLIAEKASCLRLIEFEDANILNMYKYAKDNIENEYVPYLVMRMIYIFCRFIEIASLTFVISKFDWRLFFVAGISVIPYFITRLIRGKEMYKYKSIQIPEERKLDYLWSLFTDKSAGKELRISRSDEYIKEKWLKKNKEVFDPFWKLKKKDAFSVLFCDMLSSLGYGIAVFICLYLALNKTISIGNFGAAIGAFTMIQFCMRNLLEALGSISMYAAHTKHFFDFLDLAEEAPAEETASELKGSVSVSKESATEFKKSAAESNDSACSLKNCIELKNVSFSYPNKDKKAIEDINLSIRKGETIALIGENGSGKTTLSKIILGLYEADEGSVFWDGTDLNFLDKDALYKNISLTLQKPVQYNFSLRENVAISDLSRINEEVKIIEALKENDADYLLEKTGGLDGRLGRIFNGAELSGGEWQRLALSRCRFKNADFLILDEPTSALDPIEESLVLKRFISLIKNKTAVIISHRAGLCRLVDRITLMKEGRLIALGTHEDLFSSCEEYRMLYSAQADLYKD</sequence>
<protein>
    <submittedName>
        <fullName evidence="10">ABC transporter ATP-binding protein</fullName>
    </submittedName>
</protein>
<feature type="transmembrane region" description="Helical" evidence="7">
    <location>
        <begin position="62"/>
        <end position="82"/>
    </location>
</feature>
<evidence type="ECO:0000256" key="2">
    <source>
        <dbReference type="ARBA" id="ARBA00022692"/>
    </source>
</evidence>
<dbReference type="PROSITE" id="PS50893">
    <property type="entry name" value="ABC_TRANSPORTER_2"/>
    <property type="match status" value="1"/>
</dbReference>
<dbReference type="SUPFAM" id="SSF52540">
    <property type="entry name" value="P-loop containing nucleoside triphosphate hydrolases"/>
    <property type="match status" value="1"/>
</dbReference>
<evidence type="ECO:0000259" key="9">
    <source>
        <dbReference type="PROSITE" id="PS50929"/>
    </source>
</evidence>
<feature type="transmembrane region" description="Helical" evidence="7">
    <location>
        <begin position="165"/>
        <end position="184"/>
    </location>
</feature>
<dbReference type="AlphaFoldDB" id="A0A9Q9BBG4"/>
<reference evidence="10" key="1">
    <citation type="submission" date="2020-04" db="EMBL/GenBank/DDBJ databases">
        <title>Comparative genomics of oral phylogroup-2 Treponema strains.</title>
        <authorList>
            <person name="Zeng H."/>
            <person name="Chan Y.K."/>
            <person name="Watt R.M."/>
        </authorList>
    </citation>
    <scope>NUCLEOTIDE SEQUENCE</scope>
    <source>
        <strain evidence="10">OMZ 905</strain>
    </source>
</reference>
<dbReference type="PANTHER" id="PTHR43394:SF1">
    <property type="entry name" value="ATP-BINDING CASSETTE SUB-FAMILY B MEMBER 10, MITOCHONDRIAL"/>
    <property type="match status" value="1"/>
</dbReference>
<evidence type="ECO:0000256" key="6">
    <source>
        <dbReference type="ARBA" id="ARBA00023136"/>
    </source>
</evidence>
<dbReference type="SMART" id="SM00382">
    <property type="entry name" value="AAA"/>
    <property type="match status" value="1"/>
</dbReference>
<dbReference type="Proteomes" id="UP001056981">
    <property type="component" value="Chromosome"/>
</dbReference>
<feature type="domain" description="ABC transmembrane type-1" evidence="9">
    <location>
        <begin position="138"/>
        <end position="312"/>
    </location>
</feature>
<keyword evidence="3" id="KW-0547">Nucleotide-binding</keyword>
<proteinExistence type="predicted"/>
<dbReference type="Gene3D" id="3.40.50.300">
    <property type="entry name" value="P-loop containing nucleotide triphosphate hydrolases"/>
    <property type="match status" value="1"/>
</dbReference>
<dbReference type="SUPFAM" id="SSF90123">
    <property type="entry name" value="ABC transporter transmembrane region"/>
    <property type="match status" value="1"/>
</dbReference>
<gene>
    <name evidence="10" type="ORF">E4N86_02710</name>
</gene>
<dbReference type="GO" id="GO:0005886">
    <property type="term" value="C:plasma membrane"/>
    <property type="evidence" value="ECO:0007669"/>
    <property type="project" value="UniProtKB-SubCell"/>
</dbReference>
<dbReference type="InterPro" id="IPR003593">
    <property type="entry name" value="AAA+_ATPase"/>
</dbReference>
<keyword evidence="4 10" id="KW-0067">ATP-binding</keyword>
<comment type="subcellular location">
    <subcellularLocation>
        <location evidence="1">Cell membrane</location>
        <topology evidence="1">Multi-pass membrane protein</topology>
    </subcellularLocation>
</comment>
<dbReference type="Gene3D" id="1.20.1560.10">
    <property type="entry name" value="ABC transporter type 1, transmembrane domain"/>
    <property type="match status" value="1"/>
</dbReference>
<dbReference type="RefSeq" id="WP_253716513.1">
    <property type="nucleotide sequence ID" value="NZ_CP051522.1"/>
</dbReference>
<dbReference type="InterPro" id="IPR027417">
    <property type="entry name" value="P-loop_NTPase"/>
</dbReference>
<dbReference type="GO" id="GO:0005524">
    <property type="term" value="F:ATP binding"/>
    <property type="evidence" value="ECO:0007669"/>
    <property type="project" value="UniProtKB-KW"/>
</dbReference>
<dbReference type="InterPro" id="IPR039421">
    <property type="entry name" value="Type_1_exporter"/>
</dbReference>
<keyword evidence="6 7" id="KW-0472">Membrane</keyword>
<evidence type="ECO:0000256" key="1">
    <source>
        <dbReference type="ARBA" id="ARBA00004651"/>
    </source>
</evidence>
<dbReference type="PROSITE" id="PS50929">
    <property type="entry name" value="ABC_TM1F"/>
    <property type="match status" value="1"/>
</dbReference>
<evidence type="ECO:0000256" key="7">
    <source>
        <dbReference type="SAM" id="Phobius"/>
    </source>
</evidence>
<dbReference type="CDD" id="cd03228">
    <property type="entry name" value="ABCC_MRP_Like"/>
    <property type="match status" value="1"/>
</dbReference>
<dbReference type="PANTHER" id="PTHR43394">
    <property type="entry name" value="ATP-DEPENDENT PERMEASE MDL1, MITOCHONDRIAL"/>
    <property type="match status" value="1"/>
</dbReference>
<evidence type="ECO:0000313" key="11">
    <source>
        <dbReference type="Proteomes" id="UP001056981"/>
    </source>
</evidence>
<evidence type="ECO:0000256" key="3">
    <source>
        <dbReference type="ARBA" id="ARBA00022741"/>
    </source>
</evidence>
<dbReference type="EMBL" id="CP051635">
    <property type="protein sequence ID" value="UTC99678.1"/>
    <property type="molecule type" value="Genomic_DNA"/>
</dbReference>
<dbReference type="InterPro" id="IPR011527">
    <property type="entry name" value="ABC1_TM_dom"/>
</dbReference>
<keyword evidence="5 7" id="KW-1133">Transmembrane helix</keyword>
<name>A0A9Q9BBG4_TREDN</name>
<evidence type="ECO:0000256" key="5">
    <source>
        <dbReference type="ARBA" id="ARBA00022989"/>
    </source>
</evidence>
<feature type="domain" description="ABC transporter" evidence="8">
    <location>
        <begin position="371"/>
        <end position="609"/>
    </location>
</feature>
<dbReference type="GO" id="GO:0015421">
    <property type="term" value="F:ABC-type oligopeptide transporter activity"/>
    <property type="evidence" value="ECO:0007669"/>
    <property type="project" value="TreeGrafter"/>
</dbReference>
<feature type="transmembrane region" description="Helical" evidence="7">
    <location>
        <begin position="283"/>
        <end position="304"/>
    </location>
</feature>
<evidence type="ECO:0000256" key="4">
    <source>
        <dbReference type="ARBA" id="ARBA00022840"/>
    </source>
</evidence>
<dbReference type="GO" id="GO:0016887">
    <property type="term" value="F:ATP hydrolysis activity"/>
    <property type="evidence" value="ECO:0007669"/>
    <property type="project" value="InterPro"/>
</dbReference>
<feature type="transmembrane region" description="Helical" evidence="7">
    <location>
        <begin position="252"/>
        <end position="277"/>
    </location>
</feature>
<dbReference type="InterPro" id="IPR036640">
    <property type="entry name" value="ABC1_TM_sf"/>
</dbReference>
<dbReference type="InterPro" id="IPR003439">
    <property type="entry name" value="ABC_transporter-like_ATP-bd"/>
</dbReference>
<evidence type="ECO:0000259" key="8">
    <source>
        <dbReference type="PROSITE" id="PS50893"/>
    </source>
</evidence>